<reference evidence="2 3" key="1">
    <citation type="journal article" date="2018" name="Nat. Genet.">
        <title>The Rosa genome provides new insights in the design of modern roses.</title>
        <authorList>
            <person name="Bendahmane M."/>
        </authorList>
    </citation>
    <scope>NUCLEOTIDE SEQUENCE [LARGE SCALE GENOMIC DNA]</scope>
    <source>
        <strain evidence="3">cv. Old Blush</strain>
    </source>
</reference>
<dbReference type="AlphaFoldDB" id="A0A2P6SMX0"/>
<protein>
    <submittedName>
        <fullName evidence="2">Putative dihydrodipicolinate reductase</fullName>
    </submittedName>
</protein>
<dbReference type="InterPro" id="IPR023940">
    <property type="entry name" value="DHDPR_bac"/>
</dbReference>
<feature type="signal peptide" evidence="1">
    <location>
        <begin position="1"/>
        <end position="17"/>
    </location>
</feature>
<proteinExistence type="predicted"/>
<dbReference type="GO" id="GO:0008839">
    <property type="term" value="F:4-hydroxy-tetrahydrodipicolinate reductase"/>
    <property type="evidence" value="ECO:0007669"/>
    <property type="project" value="InterPro"/>
</dbReference>
<name>A0A2P6SMX0_ROSCH</name>
<dbReference type="Gramene" id="PRQ60038">
    <property type="protein sequence ID" value="PRQ60038"/>
    <property type="gene ID" value="RchiOBHm_Chr1g0376771"/>
</dbReference>
<sequence>MHVIWIWTLFGFGFGFGLELESIVHGCLVTPTLSIGSILLQQAAVSASFHYNNVEIVESRAQATVYILKHDITDVQSLMPGLLILAIRKIIRIKV</sequence>
<dbReference type="PANTHER" id="PTHR20836">
    <property type="entry name" value="DIHYDRODIPICOLINATE REDUCTASE"/>
    <property type="match status" value="1"/>
</dbReference>
<evidence type="ECO:0000313" key="3">
    <source>
        <dbReference type="Proteomes" id="UP000238479"/>
    </source>
</evidence>
<dbReference type="GO" id="GO:0009570">
    <property type="term" value="C:chloroplast stroma"/>
    <property type="evidence" value="ECO:0007669"/>
    <property type="project" value="TreeGrafter"/>
</dbReference>
<comment type="caution">
    <text evidence="2">The sequence shown here is derived from an EMBL/GenBank/DDBJ whole genome shotgun (WGS) entry which is preliminary data.</text>
</comment>
<keyword evidence="1" id="KW-0732">Signal</keyword>
<organism evidence="2 3">
    <name type="scientific">Rosa chinensis</name>
    <name type="common">China rose</name>
    <dbReference type="NCBI Taxonomy" id="74649"/>
    <lineage>
        <taxon>Eukaryota</taxon>
        <taxon>Viridiplantae</taxon>
        <taxon>Streptophyta</taxon>
        <taxon>Embryophyta</taxon>
        <taxon>Tracheophyta</taxon>
        <taxon>Spermatophyta</taxon>
        <taxon>Magnoliopsida</taxon>
        <taxon>eudicotyledons</taxon>
        <taxon>Gunneridae</taxon>
        <taxon>Pentapetalae</taxon>
        <taxon>rosids</taxon>
        <taxon>fabids</taxon>
        <taxon>Rosales</taxon>
        <taxon>Rosaceae</taxon>
        <taxon>Rosoideae</taxon>
        <taxon>Rosoideae incertae sedis</taxon>
        <taxon>Rosa</taxon>
    </lineage>
</organism>
<dbReference type="Proteomes" id="UP000238479">
    <property type="component" value="Chromosome 1"/>
</dbReference>
<dbReference type="PANTHER" id="PTHR20836:SF6">
    <property type="entry name" value="DIHYDRODIPICOLINATE REDUCTASE-LIKE PROTEIN CRR1, CHLOROPLASTIC"/>
    <property type="match status" value="1"/>
</dbReference>
<accession>A0A2P6SMX0</accession>
<dbReference type="GO" id="GO:0009089">
    <property type="term" value="P:lysine biosynthetic process via diaminopimelate"/>
    <property type="evidence" value="ECO:0007669"/>
    <property type="project" value="InterPro"/>
</dbReference>
<dbReference type="EMBL" id="PDCK01000039">
    <property type="protein sequence ID" value="PRQ60038.1"/>
    <property type="molecule type" value="Genomic_DNA"/>
</dbReference>
<evidence type="ECO:0000256" key="1">
    <source>
        <dbReference type="SAM" id="SignalP"/>
    </source>
</evidence>
<evidence type="ECO:0000313" key="2">
    <source>
        <dbReference type="EMBL" id="PRQ60038.1"/>
    </source>
</evidence>
<feature type="chain" id="PRO_5015138944" evidence="1">
    <location>
        <begin position="18"/>
        <end position="95"/>
    </location>
</feature>
<dbReference type="STRING" id="74649.A0A2P6SMX0"/>
<gene>
    <name evidence="2" type="ORF">RchiOBHm_Chr1g0376771</name>
</gene>
<keyword evidence="3" id="KW-1185">Reference proteome</keyword>